<comment type="caution">
    <text evidence="2">The sequence shown here is derived from an EMBL/GenBank/DDBJ whole genome shotgun (WGS) entry which is preliminary data.</text>
</comment>
<dbReference type="PROSITE" id="PS00888">
    <property type="entry name" value="CNMP_BINDING_1"/>
    <property type="match status" value="1"/>
</dbReference>
<keyword evidence="3" id="KW-1185">Reference proteome</keyword>
<feature type="domain" description="Cyclic nucleotide-binding" evidence="1">
    <location>
        <begin position="25"/>
        <end position="111"/>
    </location>
</feature>
<reference evidence="2 3" key="1">
    <citation type="submission" date="2020-02" db="EMBL/GenBank/DDBJ databases">
        <authorList>
            <person name="Hogendoorn C."/>
        </authorList>
    </citation>
    <scope>NUCLEOTIDE SEQUENCE [LARGE SCALE GENOMIC DNA]</scope>
    <source>
        <strain evidence="2">METHB21</strain>
    </source>
</reference>
<dbReference type="GO" id="GO:0005829">
    <property type="term" value="C:cytosol"/>
    <property type="evidence" value="ECO:0007669"/>
    <property type="project" value="TreeGrafter"/>
</dbReference>
<name>A0A8S0WYB5_9GAMM</name>
<evidence type="ECO:0000313" key="2">
    <source>
        <dbReference type="EMBL" id="CAA9889503.1"/>
    </source>
</evidence>
<dbReference type="GO" id="GO:0004862">
    <property type="term" value="F:cAMP-dependent protein kinase inhibitor activity"/>
    <property type="evidence" value="ECO:0007669"/>
    <property type="project" value="TreeGrafter"/>
</dbReference>
<dbReference type="SUPFAM" id="SSF51206">
    <property type="entry name" value="cAMP-binding domain-like"/>
    <property type="match status" value="1"/>
</dbReference>
<organism evidence="2 3">
    <name type="scientific">Candidatus Methylobacter favarea</name>
    <dbReference type="NCBI Taxonomy" id="2707345"/>
    <lineage>
        <taxon>Bacteria</taxon>
        <taxon>Pseudomonadati</taxon>
        <taxon>Pseudomonadota</taxon>
        <taxon>Gammaproteobacteria</taxon>
        <taxon>Methylococcales</taxon>
        <taxon>Methylococcaceae</taxon>
        <taxon>Methylobacter</taxon>
    </lineage>
</organism>
<accession>A0A8S0WYB5</accession>
<dbReference type="EMBL" id="CADCXN010000013">
    <property type="protein sequence ID" value="CAA9889503.1"/>
    <property type="molecule type" value="Genomic_DNA"/>
</dbReference>
<dbReference type="SMART" id="SM00100">
    <property type="entry name" value="cNMP"/>
    <property type="match status" value="1"/>
</dbReference>
<dbReference type="InterPro" id="IPR018490">
    <property type="entry name" value="cNMP-bd_dom_sf"/>
</dbReference>
<dbReference type="Gene3D" id="2.60.120.10">
    <property type="entry name" value="Jelly Rolls"/>
    <property type="match status" value="1"/>
</dbReference>
<sequence>MKISIEEMLNDAEFPEGIAWNRRCFHANEIIVREGEVGRTLFIVEEGIVRVTIQVQVGAQKNLKPGISDLGKDDIFGEVCLYKSHVRNATVTAVTDGRLLEVDGERLSIYLDAHPIQGYLFYKSLFEVLLERVNCGNHRIEYLLAWGLKVHDIAKHL</sequence>
<evidence type="ECO:0000313" key="3">
    <source>
        <dbReference type="Proteomes" id="UP000494216"/>
    </source>
</evidence>
<dbReference type="AlphaFoldDB" id="A0A8S0WYB5"/>
<dbReference type="InterPro" id="IPR018488">
    <property type="entry name" value="cNMP-bd_CS"/>
</dbReference>
<dbReference type="PANTHER" id="PTHR11635:SF165">
    <property type="entry name" value="CAMP_CGMP-DEPENDENT 3',5'-CAMP_CGMP PHOSPHODIESTERASE B"/>
    <property type="match status" value="1"/>
</dbReference>
<dbReference type="CDD" id="cd00038">
    <property type="entry name" value="CAP_ED"/>
    <property type="match status" value="1"/>
</dbReference>
<dbReference type="InterPro" id="IPR050503">
    <property type="entry name" value="cAMP-dep_PK_reg_su-like"/>
</dbReference>
<protein>
    <submittedName>
        <fullName evidence="2">CarD family transcriptional regulator</fullName>
    </submittedName>
</protein>
<evidence type="ECO:0000259" key="1">
    <source>
        <dbReference type="PROSITE" id="PS50042"/>
    </source>
</evidence>
<dbReference type="GO" id="GO:0034236">
    <property type="term" value="F:protein kinase A catalytic subunit binding"/>
    <property type="evidence" value="ECO:0007669"/>
    <property type="project" value="TreeGrafter"/>
</dbReference>
<dbReference type="RefSeq" id="WP_174624508.1">
    <property type="nucleotide sequence ID" value="NZ_CADCXN010000013.1"/>
</dbReference>
<dbReference type="PANTHER" id="PTHR11635">
    <property type="entry name" value="CAMP-DEPENDENT PROTEIN KINASE REGULATORY CHAIN"/>
    <property type="match status" value="1"/>
</dbReference>
<dbReference type="Proteomes" id="UP000494216">
    <property type="component" value="Unassembled WGS sequence"/>
</dbReference>
<dbReference type="InterPro" id="IPR000595">
    <property type="entry name" value="cNMP-bd_dom"/>
</dbReference>
<dbReference type="InterPro" id="IPR014710">
    <property type="entry name" value="RmlC-like_jellyroll"/>
</dbReference>
<dbReference type="PROSITE" id="PS50042">
    <property type="entry name" value="CNMP_BINDING_3"/>
    <property type="match status" value="1"/>
</dbReference>
<dbReference type="GO" id="GO:0030552">
    <property type="term" value="F:cAMP binding"/>
    <property type="evidence" value="ECO:0007669"/>
    <property type="project" value="TreeGrafter"/>
</dbReference>
<dbReference type="Pfam" id="PF00027">
    <property type="entry name" value="cNMP_binding"/>
    <property type="match status" value="1"/>
</dbReference>
<proteinExistence type="predicted"/>
<gene>
    <name evidence="2" type="ORF">METHB2_110002</name>
</gene>
<dbReference type="GO" id="GO:0005952">
    <property type="term" value="C:cAMP-dependent protein kinase complex"/>
    <property type="evidence" value="ECO:0007669"/>
    <property type="project" value="InterPro"/>
</dbReference>